<dbReference type="RefSeq" id="WP_206657839.1">
    <property type="nucleotide sequence ID" value="NZ_CP071182.1"/>
</dbReference>
<protein>
    <submittedName>
        <fullName evidence="4">DDE-type integrase/transposase/recombinase</fullName>
    </submittedName>
</protein>
<evidence type="ECO:0000256" key="2">
    <source>
        <dbReference type="SAM" id="MobiDB-lite"/>
    </source>
</evidence>
<feature type="coiled-coil region" evidence="1">
    <location>
        <begin position="589"/>
        <end position="623"/>
    </location>
</feature>
<feature type="compositionally biased region" description="Basic and acidic residues" evidence="2">
    <location>
        <begin position="662"/>
        <end position="680"/>
    </location>
</feature>
<feature type="region of interest" description="Disordered" evidence="2">
    <location>
        <begin position="662"/>
        <end position="696"/>
    </location>
</feature>
<dbReference type="SUPFAM" id="SSF53098">
    <property type="entry name" value="Ribonuclease H-like"/>
    <property type="match status" value="1"/>
</dbReference>
<dbReference type="GO" id="GO:0015074">
    <property type="term" value="P:DNA integration"/>
    <property type="evidence" value="ECO:0007669"/>
    <property type="project" value="InterPro"/>
</dbReference>
<evidence type="ECO:0000256" key="1">
    <source>
        <dbReference type="SAM" id="Coils"/>
    </source>
</evidence>
<name>A0A9X7W0P8_9BACL</name>
<dbReference type="InterPro" id="IPR012337">
    <property type="entry name" value="RNaseH-like_sf"/>
</dbReference>
<dbReference type="InterPro" id="IPR015378">
    <property type="entry name" value="Transposase-like_Mu_C"/>
</dbReference>
<feature type="region of interest" description="Disordered" evidence="2">
    <location>
        <begin position="153"/>
        <end position="174"/>
    </location>
</feature>
<dbReference type="Pfam" id="PF09299">
    <property type="entry name" value="Mu-transpos_C"/>
    <property type="match status" value="1"/>
</dbReference>
<dbReference type="PROSITE" id="PS50994">
    <property type="entry name" value="INTEGRASE"/>
    <property type="match status" value="1"/>
</dbReference>
<dbReference type="InterPro" id="IPR001584">
    <property type="entry name" value="Integrase_cat-core"/>
</dbReference>
<dbReference type="Gene3D" id="3.30.420.10">
    <property type="entry name" value="Ribonuclease H-like superfamily/Ribonuclease H"/>
    <property type="match status" value="1"/>
</dbReference>
<dbReference type="Proteomes" id="UP000663505">
    <property type="component" value="Chromosome"/>
</dbReference>
<reference evidence="4 5" key="1">
    <citation type="submission" date="2021-02" db="EMBL/GenBank/DDBJ databases">
        <title>Alicyclobacillus curvatus sp. nov. and Alicyclobacillus mengziensis sp. nov., two acidophilic bacteria isolated from acid mine drainage.</title>
        <authorList>
            <person name="Huang Y."/>
        </authorList>
    </citation>
    <scope>NUCLEOTIDE SEQUENCE [LARGE SCALE GENOMIC DNA]</scope>
    <source>
        <strain evidence="4 5">S30H14</strain>
    </source>
</reference>
<accession>A0A9X7W0P8</accession>
<organism evidence="4 5">
    <name type="scientific">Alicyclobacillus mengziensis</name>
    <dbReference type="NCBI Taxonomy" id="2931921"/>
    <lineage>
        <taxon>Bacteria</taxon>
        <taxon>Bacillati</taxon>
        <taxon>Bacillota</taxon>
        <taxon>Bacilli</taxon>
        <taxon>Bacillales</taxon>
        <taxon>Alicyclobacillaceae</taxon>
        <taxon>Alicyclobacillus</taxon>
    </lineage>
</organism>
<dbReference type="KEGG" id="afx:JZ786_05820"/>
<sequence>MNVVVNQLFADEKGRLFRSVFVNKVTSIVYLIELDKNQFPHPMSFQEFEALVETEGLQMVDDDNTVRLDSDDDLTDVQRTKRDFAWEVVHYFFKKVEGEEFALVPRYRQEAIKLACETFRISYNTVKTYLVRYWSGGGVKNSVLPRLSNCGAPGRERKVSEKKRGRPRIHDGNHGVNVDDKMKKAIKAGLNKHYYSQRQNSFRVAYELTLRDYFSIQQVREDGATYPVLVGSIPSYAQFLYWARKWNDPKREIKTRHGARVYQMNHRTIIGIATADADLGCADLWEIDSTIFDIYLCSSLNRDVIVGRPRLLIVTDIYSRVITGVAVTFESLNAYAGAMLALANSMTSKVDYCAQFGITVTDEDFPYCIPNRILADRGELVSTQIENAIEQLGITIQQSPPYRADTKSVVEQMFHQLNLQVKPIADGVVVKGNRPKERGEIDYRLKANLTLEEFTTLILKVIIFRNKHHVLEDYPLDASMIEAGVEKIPIKLWEHGLKHKKGQLRRLPPDTVRIALFPSGEATVGSRGVAFRGLAFASEYTLRQGWFQRARTKGSWKIKVSYNPMDLTLIYVHDEDGLGVYKLTLLDHLKQYSFKSEKEVEQIQALERERTNQSKERELKEKIKLFAEIDSIVQDARTKTEAERNVSISKTKRLRNIKENQRNERELEREKMRDNPKVEDAPLTLTSHDDDGDELNIFRTVQERNWGGLDGE</sequence>
<dbReference type="GO" id="GO:0003676">
    <property type="term" value="F:nucleic acid binding"/>
    <property type="evidence" value="ECO:0007669"/>
    <property type="project" value="InterPro"/>
</dbReference>
<evidence type="ECO:0000313" key="5">
    <source>
        <dbReference type="Proteomes" id="UP000663505"/>
    </source>
</evidence>
<keyword evidence="1" id="KW-0175">Coiled coil</keyword>
<evidence type="ECO:0000259" key="3">
    <source>
        <dbReference type="PROSITE" id="PS50994"/>
    </source>
</evidence>
<proteinExistence type="predicted"/>
<dbReference type="EMBL" id="CP071182">
    <property type="protein sequence ID" value="QSO48504.1"/>
    <property type="molecule type" value="Genomic_DNA"/>
</dbReference>
<gene>
    <name evidence="4" type="ORF">JZ786_05820</name>
</gene>
<dbReference type="InterPro" id="IPR036397">
    <property type="entry name" value="RNaseH_sf"/>
</dbReference>
<dbReference type="AlphaFoldDB" id="A0A9X7W0P8"/>
<feature type="domain" description="Integrase catalytic" evidence="3">
    <location>
        <begin position="274"/>
        <end position="483"/>
    </location>
</feature>
<evidence type="ECO:0000313" key="4">
    <source>
        <dbReference type="EMBL" id="QSO48504.1"/>
    </source>
</evidence>
<keyword evidence="5" id="KW-1185">Reference proteome</keyword>